<dbReference type="InterPro" id="IPR007351">
    <property type="entry name" value="YjbR"/>
</dbReference>
<dbReference type="KEGG" id="bpor:BPO_1991"/>
<organism evidence="1 2">
    <name type="scientific">Bergeyella porcorum</name>
    <dbReference type="NCBI Taxonomy" id="1735111"/>
    <lineage>
        <taxon>Bacteria</taxon>
        <taxon>Pseudomonadati</taxon>
        <taxon>Bacteroidota</taxon>
        <taxon>Flavobacteriia</taxon>
        <taxon>Flavobacteriales</taxon>
        <taxon>Weeksellaceae</taxon>
        <taxon>Bergeyella</taxon>
    </lineage>
</organism>
<proteinExistence type="predicted"/>
<dbReference type="InterPro" id="IPR038056">
    <property type="entry name" value="YjbR-like_sf"/>
</dbReference>
<accession>A0AAU0F3J3</accession>
<gene>
    <name evidence="1" type="ORF">BPO_1991</name>
</gene>
<dbReference type="Proteomes" id="UP001432059">
    <property type="component" value="Chromosome"/>
</dbReference>
<dbReference type="AlphaFoldDB" id="A0AAU0F3J3"/>
<dbReference type="PANTHER" id="PTHR35145">
    <property type="entry name" value="CYTOPLASMIC PROTEIN-RELATED"/>
    <property type="match status" value="1"/>
</dbReference>
<dbReference type="PANTHER" id="PTHR35145:SF1">
    <property type="entry name" value="CYTOPLASMIC PROTEIN"/>
    <property type="match status" value="1"/>
</dbReference>
<name>A0AAU0F3J3_9FLAO</name>
<dbReference type="GO" id="GO:0003677">
    <property type="term" value="F:DNA binding"/>
    <property type="evidence" value="ECO:0007669"/>
    <property type="project" value="UniProtKB-KW"/>
</dbReference>
<dbReference type="EMBL" id="CP136426">
    <property type="protein sequence ID" value="WOC52638.1"/>
    <property type="molecule type" value="Genomic_DNA"/>
</dbReference>
<keyword evidence="2" id="KW-1185">Reference proteome</keyword>
<dbReference type="Pfam" id="PF04237">
    <property type="entry name" value="YjbR"/>
    <property type="match status" value="1"/>
</dbReference>
<dbReference type="InterPro" id="IPR058532">
    <property type="entry name" value="YjbR/MT2646/Rv2570-like"/>
</dbReference>
<dbReference type="RefSeq" id="WP_327984001.1">
    <property type="nucleotide sequence ID" value="NZ_CP136426.1"/>
</dbReference>
<keyword evidence="1" id="KW-0238">DNA-binding</keyword>
<sequence>MNIEDIYEFCSALPDVEEDFPFDEQTLVFKTHGKIFLLCGLDAVPLRINLKCQPDLAEELRAEYEPHIIGGYHMNKKHWNTVYIESLSVDLVKKMIVHSYEEILKKLPLKTRKELKYEFENPFED</sequence>
<protein>
    <submittedName>
        <fullName evidence="1">DNA-binding protein, MmcQ/YjbR family</fullName>
    </submittedName>
</protein>
<reference evidence="1" key="1">
    <citation type="submission" date="2023-10" db="EMBL/GenBank/DDBJ databases">
        <title>Characterization and whole genome sequencing of a novel strain of Bergeyella porcorum QD2021 isolated from pig.</title>
        <authorList>
            <person name="Liu G."/>
            <person name="Chen C."/>
            <person name="Han X."/>
        </authorList>
    </citation>
    <scope>NUCLEOTIDE SEQUENCE</scope>
    <source>
        <strain evidence="1">QD2021</strain>
    </source>
</reference>
<evidence type="ECO:0000313" key="2">
    <source>
        <dbReference type="Proteomes" id="UP001432059"/>
    </source>
</evidence>
<dbReference type="SUPFAM" id="SSF142906">
    <property type="entry name" value="YjbR-like"/>
    <property type="match status" value="1"/>
</dbReference>
<evidence type="ECO:0000313" key="1">
    <source>
        <dbReference type="EMBL" id="WOC52638.1"/>
    </source>
</evidence>
<dbReference type="Gene3D" id="3.90.1150.30">
    <property type="match status" value="1"/>
</dbReference>